<dbReference type="InterPro" id="IPR027417">
    <property type="entry name" value="P-loop_NTPase"/>
</dbReference>
<feature type="domain" description="ABC transporter" evidence="5">
    <location>
        <begin position="6"/>
        <end position="235"/>
    </location>
</feature>
<dbReference type="AlphaFoldDB" id="A0A2M8KG78"/>
<dbReference type="GO" id="GO:0016887">
    <property type="term" value="F:ATP hydrolysis activity"/>
    <property type="evidence" value="ECO:0007669"/>
    <property type="project" value="InterPro"/>
</dbReference>
<keyword evidence="2" id="KW-0813">Transport</keyword>
<evidence type="ECO:0000313" key="7">
    <source>
        <dbReference type="Proteomes" id="UP000231347"/>
    </source>
</evidence>
<evidence type="ECO:0000256" key="2">
    <source>
        <dbReference type="ARBA" id="ARBA00022448"/>
    </source>
</evidence>
<dbReference type="PANTHER" id="PTHR42711:SF5">
    <property type="entry name" value="ABC TRANSPORTER ATP-BINDING PROTEIN NATA"/>
    <property type="match status" value="1"/>
</dbReference>
<dbReference type="InterPro" id="IPR017871">
    <property type="entry name" value="ABC_transporter-like_CS"/>
</dbReference>
<dbReference type="GO" id="GO:0005524">
    <property type="term" value="F:ATP binding"/>
    <property type="evidence" value="ECO:0007669"/>
    <property type="project" value="UniProtKB-KW"/>
</dbReference>
<dbReference type="EMBL" id="PFDY01000032">
    <property type="protein sequence ID" value="PJE58897.1"/>
    <property type="molecule type" value="Genomic_DNA"/>
</dbReference>
<dbReference type="PANTHER" id="PTHR42711">
    <property type="entry name" value="ABC TRANSPORTER ATP-BINDING PROTEIN"/>
    <property type="match status" value="1"/>
</dbReference>
<keyword evidence="3" id="KW-0547">Nucleotide-binding</keyword>
<dbReference type="Proteomes" id="UP000231347">
    <property type="component" value="Unassembled WGS sequence"/>
</dbReference>
<evidence type="ECO:0000259" key="5">
    <source>
        <dbReference type="PROSITE" id="PS50893"/>
    </source>
</evidence>
<protein>
    <submittedName>
        <fullName evidence="6">ABC transporter ATP-binding protein</fullName>
    </submittedName>
</protein>
<dbReference type="SMART" id="SM00382">
    <property type="entry name" value="AAA"/>
    <property type="match status" value="1"/>
</dbReference>
<dbReference type="InterPro" id="IPR003439">
    <property type="entry name" value="ABC_transporter-like_ATP-bd"/>
</dbReference>
<name>A0A2M8KG78_9BACT</name>
<dbReference type="PROSITE" id="PS50893">
    <property type="entry name" value="ABC_TRANSPORTER_2"/>
    <property type="match status" value="1"/>
</dbReference>
<keyword evidence="4 6" id="KW-0067">ATP-binding</keyword>
<dbReference type="SUPFAM" id="SSF52540">
    <property type="entry name" value="P-loop containing nucleoside triphosphate hydrolases"/>
    <property type="match status" value="1"/>
</dbReference>
<dbReference type="InterPro" id="IPR050763">
    <property type="entry name" value="ABC_transporter_ATP-binding"/>
</dbReference>
<proteinExistence type="inferred from homology"/>
<reference evidence="7" key="1">
    <citation type="submission" date="2017-09" db="EMBL/GenBank/DDBJ databases">
        <title>Depth-based differentiation of microbial function through sediment-hosted aquifers and enrichment of novel symbionts in the deep terrestrial subsurface.</title>
        <authorList>
            <person name="Probst A.J."/>
            <person name="Ladd B."/>
            <person name="Jarett J.K."/>
            <person name="Geller-Mcgrath D.E."/>
            <person name="Sieber C.M.K."/>
            <person name="Emerson J.B."/>
            <person name="Anantharaman K."/>
            <person name="Thomas B.C."/>
            <person name="Malmstrom R."/>
            <person name="Stieglmeier M."/>
            <person name="Klingl A."/>
            <person name="Woyke T."/>
            <person name="Ryan C.M."/>
            <person name="Banfield J.F."/>
        </authorList>
    </citation>
    <scope>NUCLEOTIDE SEQUENCE [LARGE SCALE GENOMIC DNA]</scope>
</reference>
<evidence type="ECO:0000256" key="1">
    <source>
        <dbReference type="ARBA" id="ARBA00005417"/>
    </source>
</evidence>
<sequence>MATPILSVKNLQKKFGQYTAVENLSFDIHQGEILGLLGPNGAGKTTTIQMLLGVMEPDRGEIIVFNQNFKKHRQEIMRKTNFSSAYISFPGSLYVDENLKIFAKLYNVKNAKQKIDDLLVMLDISELKKKAFYTLSSGQKTRVVLAKALLNNPKLLLLDEPTASLDPEISHKIRNILRHLTKENGVAILYTSHNMAEVEALCDRVIFLNHGKIIAQGTPAELAHRIPEYQLILTYLDPPERMRRFLARQMVEFDLGDNGQVKITLKERQIPELLRQANQLDFKIINIDMEKPKLEDVFLKISRGCHPEFISGSSR</sequence>
<comment type="similarity">
    <text evidence="1">Belongs to the ABC transporter superfamily.</text>
</comment>
<dbReference type="Gene3D" id="3.40.50.300">
    <property type="entry name" value="P-loop containing nucleotide triphosphate hydrolases"/>
    <property type="match status" value="1"/>
</dbReference>
<accession>A0A2M8KG78</accession>
<gene>
    <name evidence="6" type="ORF">COU83_01310</name>
</gene>
<comment type="caution">
    <text evidence="6">The sequence shown here is derived from an EMBL/GenBank/DDBJ whole genome shotgun (WGS) entry which is preliminary data.</text>
</comment>
<evidence type="ECO:0000256" key="4">
    <source>
        <dbReference type="ARBA" id="ARBA00022840"/>
    </source>
</evidence>
<evidence type="ECO:0000256" key="3">
    <source>
        <dbReference type="ARBA" id="ARBA00022741"/>
    </source>
</evidence>
<organism evidence="6 7">
    <name type="scientific">Candidatus Portnoybacteria bacterium CG10_big_fil_rev_8_21_14_0_10_40_22</name>
    <dbReference type="NCBI Taxonomy" id="1974814"/>
    <lineage>
        <taxon>Bacteria</taxon>
        <taxon>Candidatus Portnoyibacteriota</taxon>
    </lineage>
</organism>
<evidence type="ECO:0000313" key="6">
    <source>
        <dbReference type="EMBL" id="PJE58897.1"/>
    </source>
</evidence>
<dbReference type="InterPro" id="IPR003593">
    <property type="entry name" value="AAA+_ATPase"/>
</dbReference>
<dbReference type="PROSITE" id="PS00211">
    <property type="entry name" value="ABC_TRANSPORTER_1"/>
    <property type="match status" value="1"/>
</dbReference>
<dbReference type="Pfam" id="PF00005">
    <property type="entry name" value="ABC_tran"/>
    <property type="match status" value="1"/>
</dbReference>